<dbReference type="Gene3D" id="1.20.140.40">
    <property type="entry name" value="Invertase/pectin methylesterase inhibitor family protein"/>
    <property type="match status" value="1"/>
</dbReference>
<feature type="region of interest" description="Disordered" evidence="3">
    <location>
        <begin position="210"/>
        <end position="260"/>
    </location>
</feature>
<dbReference type="Pfam" id="PF04043">
    <property type="entry name" value="PMEI"/>
    <property type="match status" value="1"/>
</dbReference>
<dbReference type="CDD" id="cd15798">
    <property type="entry name" value="PMEI-like_3"/>
    <property type="match status" value="1"/>
</dbReference>
<dbReference type="InterPro" id="IPR051955">
    <property type="entry name" value="PME_Inhibitor"/>
</dbReference>
<keyword evidence="1" id="KW-0732">Signal</keyword>
<dbReference type="SUPFAM" id="SSF101148">
    <property type="entry name" value="Plant invertase/pectin methylesterase inhibitor"/>
    <property type="match status" value="1"/>
</dbReference>
<organism evidence="6 7">
    <name type="scientific">Malus baccata</name>
    <name type="common">Siberian crab apple</name>
    <name type="synonym">Pyrus baccata</name>
    <dbReference type="NCBI Taxonomy" id="106549"/>
    <lineage>
        <taxon>Eukaryota</taxon>
        <taxon>Viridiplantae</taxon>
        <taxon>Streptophyta</taxon>
        <taxon>Embryophyta</taxon>
        <taxon>Tracheophyta</taxon>
        <taxon>Spermatophyta</taxon>
        <taxon>Magnoliopsida</taxon>
        <taxon>eudicotyledons</taxon>
        <taxon>Gunneridae</taxon>
        <taxon>Pentapetalae</taxon>
        <taxon>rosids</taxon>
        <taxon>fabids</taxon>
        <taxon>Rosales</taxon>
        <taxon>Rosaceae</taxon>
        <taxon>Amygdaloideae</taxon>
        <taxon>Maleae</taxon>
        <taxon>Malus</taxon>
    </lineage>
</organism>
<evidence type="ECO:0000313" key="7">
    <source>
        <dbReference type="Proteomes" id="UP000315295"/>
    </source>
</evidence>
<keyword evidence="4" id="KW-0472">Membrane</keyword>
<proteinExistence type="inferred from homology"/>
<comment type="similarity">
    <text evidence="2">Belongs to the PMEI family.</text>
</comment>
<evidence type="ECO:0000256" key="2">
    <source>
        <dbReference type="ARBA" id="ARBA00038471"/>
    </source>
</evidence>
<dbReference type="Proteomes" id="UP000315295">
    <property type="component" value="Unassembled WGS sequence"/>
</dbReference>
<feature type="transmembrane region" description="Helical" evidence="4">
    <location>
        <begin position="44"/>
        <end position="67"/>
    </location>
</feature>
<dbReference type="AlphaFoldDB" id="A0A540LYX2"/>
<feature type="compositionally biased region" description="Basic and acidic residues" evidence="3">
    <location>
        <begin position="210"/>
        <end position="246"/>
    </location>
</feature>
<keyword evidence="4" id="KW-0812">Transmembrane</keyword>
<sequence>MGYGRLQSLDPGGSPSLYVVENPSLLQTATSSSCSNGRSRKNKLILMFLFVVALILASAVSAVVLIVEKSKASNLATSSAIRCKRMQAISNACAKTRFPSLCVNFLLDFPCSNAASEQDLVHISFNMTLQQLSKVFYLSSSLYYRQMDPHSCSAYDDCLELLNDSVDALSRALTSVAPGMGVIKIGINLEKEKLINEYALDCQSMPYSSEYKEEGNHKAGHSDDSSHENQSCKRLRSDPSVERNAEEETDEIMQEGSSMG</sequence>
<gene>
    <name evidence="6" type="ORF">C1H46_022789</name>
</gene>
<evidence type="ECO:0000256" key="3">
    <source>
        <dbReference type="SAM" id="MobiDB-lite"/>
    </source>
</evidence>
<comment type="caution">
    <text evidence="6">The sequence shown here is derived from an EMBL/GenBank/DDBJ whole genome shotgun (WGS) entry which is preliminary data.</text>
</comment>
<dbReference type="InterPro" id="IPR006501">
    <property type="entry name" value="Pectinesterase_inhib_dom"/>
</dbReference>
<evidence type="ECO:0000313" key="6">
    <source>
        <dbReference type="EMBL" id="TQD91606.1"/>
    </source>
</evidence>
<reference evidence="6 7" key="1">
    <citation type="journal article" date="2019" name="G3 (Bethesda)">
        <title>Sequencing of a Wild Apple (Malus baccata) Genome Unravels the Differences Between Cultivated and Wild Apple Species Regarding Disease Resistance and Cold Tolerance.</title>
        <authorList>
            <person name="Chen X."/>
        </authorList>
    </citation>
    <scope>NUCLEOTIDE SEQUENCE [LARGE SCALE GENOMIC DNA]</scope>
    <source>
        <strain evidence="7">cv. Shandingzi</strain>
        <tissue evidence="6">Leaves</tissue>
    </source>
</reference>
<feature type="domain" description="Pectinesterase inhibitor" evidence="5">
    <location>
        <begin position="84"/>
        <end position="205"/>
    </location>
</feature>
<keyword evidence="7" id="KW-1185">Reference proteome</keyword>
<dbReference type="PROSITE" id="PS51257">
    <property type="entry name" value="PROKAR_LIPOPROTEIN"/>
    <property type="match status" value="1"/>
</dbReference>
<dbReference type="GO" id="GO:0004857">
    <property type="term" value="F:enzyme inhibitor activity"/>
    <property type="evidence" value="ECO:0007669"/>
    <property type="project" value="InterPro"/>
</dbReference>
<dbReference type="SMART" id="SM00856">
    <property type="entry name" value="PMEI"/>
    <property type="match status" value="1"/>
</dbReference>
<evidence type="ECO:0000256" key="1">
    <source>
        <dbReference type="ARBA" id="ARBA00022729"/>
    </source>
</evidence>
<dbReference type="InterPro" id="IPR035513">
    <property type="entry name" value="Invertase/methylesterase_inhib"/>
</dbReference>
<evidence type="ECO:0000259" key="5">
    <source>
        <dbReference type="SMART" id="SM00856"/>
    </source>
</evidence>
<dbReference type="PANTHER" id="PTHR31080:SF296">
    <property type="entry name" value="OS05G0360900 PROTEIN"/>
    <property type="match status" value="1"/>
</dbReference>
<protein>
    <recommendedName>
        <fullName evidence="5">Pectinesterase inhibitor domain-containing protein</fullName>
    </recommendedName>
</protein>
<keyword evidence="4" id="KW-1133">Transmembrane helix</keyword>
<accession>A0A540LYX2</accession>
<dbReference type="STRING" id="106549.A0A540LYX2"/>
<dbReference type="EMBL" id="VIEB01000413">
    <property type="protein sequence ID" value="TQD91606.1"/>
    <property type="molecule type" value="Genomic_DNA"/>
</dbReference>
<name>A0A540LYX2_MALBA</name>
<dbReference type="NCBIfam" id="TIGR01614">
    <property type="entry name" value="PME_inhib"/>
    <property type="match status" value="1"/>
</dbReference>
<evidence type="ECO:0000256" key="4">
    <source>
        <dbReference type="SAM" id="Phobius"/>
    </source>
</evidence>
<dbReference type="PANTHER" id="PTHR31080">
    <property type="entry name" value="PECTINESTERASE INHIBITOR-LIKE"/>
    <property type="match status" value="1"/>
</dbReference>